<dbReference type="InterPro" id="IPR046357">
    <property type="entry name" value="PPIase_dom_sf"/>
</dbReference>
<evidence type="ECO:0000256" key="7">
    <source>
        <dbReference type="ARBA" id="ARBA00031484"/>
    </source>
</evidence>
<accession>A0A327JGP4</accession>
<evidence type="ECO:0000256" key="1">
    <source>
        <dbReference type="ARBA" id="ARBA00000971"/>
    </source>
</evidence>
<comment type="catalytic activity">
    <reaction evidence="1">
        <text>[protein]-peptidylproline (omega=180) = [protein]-peptidylproline (omega=0)</text>
        <dbReference type="Rhea" id="RHEA:16237"/>
        <dbReference type="Rhea" id="RHEA-COMP:10747"/>
        <dbReference type="Rhea" id="RHEA-COMP:10748"/>
        <dbReference type="ChEBI" id="CHEBI:83833"/>
        <dbReference type="ChEBI" id="CHEBI:83834"/>
        <dbReference type="EC" id="5.2.1.8"/>
    </reaction>
</comment>
<protein>
    <recommendedName>
        <fullName evidence="4">Parvulin-like PPIase</fullName>
        <ecNumber evidence="3">5.2.1.8</ecNumber>
    </recommendedName>
    <alternativeName>
        <fullName evidence="6">Peptidyl-prolyl cis-trans isomerase plp</fullName>
    </alternativeName>
    <alternativeName>
        <fullName evidence="7">Rotamase plp</fullName>
    </alternativeName>
</protein>
<keyword evidence="5 8" id="KW-0697">Rotamase</keyword>
<dbReference type="OrthoDB" id="14196at2"/>
<dbReference type="RefSeq" id="WP_111436105.1">
    <property type="nucleotide sequence ID" value="NZ_JACIGG010000035.1"/>
</dbReference>
<evidence type="ECO:0000256" key="2">
    <source>
        <dbReference type="ARBA" id="ARBA00007656"/>
    </source>
</evidence>
<comment type="similarity">
    <text evidence="2">Belongs to the PpiC/parvulin rotamase family.</text>
</comment>
<dbReference type="PANTHER" id="PTHR47245:SF2">
    <property type="entry name" value="PEPTIDYL-PROLYL CIS-TRANS ISOMERASE HP_0175-RELATED"/>
    <property type="match status" value="1"/>
</dbReference>
<gene>
    <name evidence="11" type="ORF">CH339_19705</name>
</gene>
<organism evidence="11 12">
    <name type="scientific">Rhodobium orientis</name>
    <dbReference type="NCBI Taxonomy" id="34017"/>
    <lineage>
        <taxon>Bacteria</taxon>
        <taxon>Pseudomonadati</taxon>
        <taxon>Pseudomonadota</taxon>
        <taxon>Alphaproteobacteria</taxon>
        <taxon>Hyphomicrobiales</taxon>
        <taxon>Rhodobiaceae</taxon>
        <taxon>Rhodobium</taxon>
    </lineage>
</organism>
<dbReference type="Pfam" id="PF13616">
    <property type="entry name" value="Rotamase_3"/>
    <property type="match status" value="1"/>
</dbReference>
<reference evidence="11 12" key="1">
    <citation type="submission" date="2017-07" db="EMBL/GenBank/DDBJ databases">
        <title>Draft Genome Sequences of Select Purple Nonsulfur Bacteria.</title>
        <authorList>
            <person name="Lasarre B."/>
            <person name="Mckinlay J.B."/>
        </authorList>
    </citation>
    <scope>NUCLEOTIDE SEQUENCE [LARGE SCALE GENOMIC DNA]</scope>
    <source>
        <strain evidence="11 12">DSM 11290</strain>
    </source>
</reference>
<dbReference type="PROSITE" id="PS01096">
    <property type="entry name" value="PPIC_PPIASE_1"/>
    <property type="match status" value="1"/>
</dbReference>
<dbReference type="InterPro" id="IPR050245">
    <property type="entry name" value="PrsA_foldase"/>
</dbReference>
<dbReference type="EMBL" id="NPEV01000056">
    <property type="protein sequence ID" value="RAI25101.1"/>
    <property type="molecule type" value="Genomic_DNA"/>
</dbReference>
<dbReference type="InterPro" id="IPR023058">
    <property type="entry name" value="PPIase_PpiC_CS"/>
</dbReference>
<feature type="domain" description="PpiC" evidence="10">
    <location>
        <begin position="146"/>
        <end position="236"/>
    </location>
</feature>
<evidence type="ECO:0000256" key="4">
    <source>
        <dbReference type="ARBA" id="ARBA00018370"/>
    </source>
</evidence>
<dbReference type="PROSITE" id="PS50198">
    <property type="entry name" value="PPIC_PPIASE_2"/>
    <property type="match status" value="1"/>
</dbReference>
<evidence type="ECO:0000256" key="3">
    <source>
        <dbReference type="ARBA" id="ARBA00013194"/>
    </source>
</evidence>
<keyword evidence="8" id="KW-0413">Isomerase</keyword>
<evidence type="ECO:0000256" key="5">
    <source>
        <dbReference type="ARBA" id="ARBA00023110"/>
    </source>
</evidence>
<dbReference type="SUPFAM" id="SSF109998">
    <property type="entry name" value="Triger factor/SurA peptide-binding domain-like"/>
    <property type="match status" value="1"/>
</dbReference>
<dbReference type="EC" id="5.2.1.8" evidence="3"/>
<dbReference type="GO" id="GO:0003755">
    <property type="term" value="F:peptidyl-prolyl cis-trans isomerase activity"/>
    <property type="evidence" value="ECO:0007669"/>
    <property type="project" value="UniProtKB-KW"/>
</dbReference>
<proteinExistence type="inferred from homology"/>
<comment type="caution">
    <text evidence="11">The sequence shown here is derived from an EMBL/GenBank/DDBJ whole genome shotgun (WGS) entry which is preliminary data.</text>
</comment>
<evidence type="ECO:0000313" key="12">
    <source>
        <dbReference type="Proteomes" id="UP000249299"/>
    </source>
</evidence>
<dbReference type="InterPro" id="IPR000297">
    <property type="entry name" value="PPIase_PpiC"/>
</dbReference>
<name>A0A327JGP4_9HYPH</name>
<sequence length="285" mass="31587">MPSRSRVSAALSAAFLLLATPSVMAPVSALAQDAAAENNVLAKVGDGVIRESDLAFMAEDFLAELRRVPEDQRRPILVSALIDMLLMSQAAESQGLAESDAFKTRMNFLKMRALRDAYVQENIAGAIDEAAIKARYDKDTADFEASEELKARHILVKTEDEAKDIIKQLEDGADFAELAKEKSTGPSGPNGGDLGFFTKGRMVKEFEDAAFQLAAGEYTKEPVKTQFGWHVIKVEERRKQEPPAFDQVKDRIRETLMREKYIESVAKLKEDATIERLDEAAKKSE</sequence>
<evidence type="ECO:0000256" key="9">
    <source>
        <dbReference type="SAM" id="SignalP"/>
    </source>
</evidence>
<dbReference type="InterPro" id="IPR027304">
    <property type="entry name" value="Trigger_fact/SurA_dom_sf"/>
</dbReference>
<feature type="signal peptide" evidence="9">
    <location>
        <begin position="1"/>
        <end position="25"/>
    </location>
</feature>
<evidence type="ECO:0000256" key="6">
    <source>
        <dbReference type="ARBA" id="ARBA00030642"/>
    </source>
</evidence>
<dbReference type="Gene3D" id="3.10.50.40">
    <property type="match status" value="1"/>
</dbReference>
<keyword evidence="9" id="KW-0732">Signal</keyword>
<keyword evidence="12" id="KW-1185">Reference proteome</keyword>
<dbReference type="AlphaFoldDB" id="A0A327JGP4"/>
<dbReference type="PANTHER" id="PTHR47245">
    <property type="entry name" value="PEPTIDYLPROLYL ISOMERASE"/>
    <property type="match status" value="1"/>
</dbReference>
<evidence type="ECO:0000256" key="8">
    <source>
        <dbReference type="PROSITE-ProRule" id="PRU00278"/>
    </source>
</evidence>
<evidence type="ECO:0000313" key="11">
    <source>
        <dbReference type="EMBL" id="RAI25101.1"/>
    </source>
</evidence>
<feature type="chain" id="PRO_5016382502" description="Parvulin-like PPIase" evidence="9">
    <location>
        <begin position="26"/>
        <end position="285"/>
    </location>
</feature>
<dbReference type="Proteomes" id="UP000249299">
    <property type="component" value="Unassembled WGS sequence"/>
</dbReference>
<dbReference type="SUPFAM" id="SSF54534">
    <property type="entry name" value="FKBP-like"/>
    <property type="match status" value="1"/>
</dbReference>
<evidence type="ECO:0000259" key="10">
    <source>
        <dbReference type="PROSITE" id="PS50198"/>
    </source>
</evidence>